<dbReference type="InterPro" id="IPR016169">
    <property type="entry name" value="FAD-bd_PCMH_sub2"/>
</dbReference>
<dbReference type="InterPro" id="IPR016167">
    <property type="entry name" value="FAD-bd_PCMH_sub1"/>
</dbReference>
<evidence type="ECO:0000256" key="10">
    <source>
        <dbReference type="ARBA" id="ARBA00022960"/>
    </source>
</evidence>
<accession>A0A1G2PQA7</accession>
<dbReference type="InterPro" id="IPR011601">
    <property type="entry name" value="MurB_C"/>
</dbReference>
<evidence type="ECO:0000313" key="18">
    <source>
        <dbReference type="EMBL" id="OHA50504.1"/>
    </source>
</evidence>
<evidence type="ECO:0000256" key="13">
    <source>
        <dbReference type="ARBA" id="ARBA00023306"/>
    </source>
</evidence>
<comment type="function">
    <text evidence="2 16">Cell wall formation.</text>
</comment>
<dbReference type="GO" id="GO:0071555">
    <property type="term" value="P:cell wall organization"/>
    <property type="evidence" value="ECO:0007669"/>
    <property type="project" value="UniProtKB-KW"/>
</dbReference>
<keyword evidence="13 16" id="KW-0131">Cell cycle</keyword>
<dbReference type="SUPFAM" id="SSF56194">
    <property type="entry name" value="Uridine diphospho-N-Acetylenolpyruvylglucosamine reductase, MurB, C-terminal domain"/>
    <property type="match status" value="1"/>
</dbReference>
<dbReference type="Gene3D" id="3.30.43.10">
    <property type="entry name" value="Uridine Diphospho-n-acetylenolpyruvylglucosamine Reductase, domain 2"/>
    <property type="match status" value="1"/>
</dbReference>
<dbReference type="GO" id="GO:0005829">
    <property type="term" value="C:cytosol"/>
    <property type="evidence" value="ECO:0007669"/>
    <property type="project" value="TreeGrafter"/>
</dbReference>
<name>A0A1G2PQA7_9BACT</name>
<dbReference type="EC" id="1.3.1.98" evidence="16"/>
<evidence type="ECO:0000256" key="2">
    <source>
        <dbReference type="ARBA" id="ARBA00003921"/>
    </source>
</evidence>
<gene>
    <name evidence="16" type="primary">murB</name>
    <name evidence="18" type="ORF">A3A97_01300</name>
</gene>
<dbReference type="Pfam" id="PF01565">
    <property type="entry name" value="FAD_binding_4"/>
    <property type="match status" value="1"/>
</dbReference>
<comment type="caution">
    <text evidence="18">The sequence shown here is derived from an EMBL/GenBank/DDBJ whole genome shotgun (WGS) entry which is preliminary data.</text>
</comment>
<keyword evidence="6 16" id="KW-0132">Cell division</keyword>
<protein>
    <recommendedName>
        <fullName evidence="16">UDP-N-acetylenolpyruvoylglucosamine reductase</fullName>
        <ecNumber evidence="16">1.3.1.98</ecNumber>
    </recommendedName>
    <alternativeName>
        <fullName evidence="16">UDP-N-acetylmuramate dehydrogenase</fullName>
    </alternativeName>
</protein>
<keyword evidence="12 16" id="KW-0560">Oxidoreductase</keyword>
<dbReference type="SUPFAM" id="SSF56176">
    <property type="entry name" value="FAD-binding/transporter-associated domain-like"/>
    <property type="match status" value="1"/>
</dbReference>
<evidence type="ECO:0000256" key="5">
    <source>
        <dbReference type="ARBA" id="ARBA00022490"/>
    </source>
</evidence>
<organism evidence="18 19">
    <name type="scientific">Candidatus Terrybacteria bacterium RIFCSPLOWO2_01_FULL_40_23</name>
    <dbReference type="NCBI Taxonomy" id="1802366"/>
    <lineage>
        <taxon>Bacteria</taxon>
        <taxon>Candidatus Terryibacteriota</taxon>
    </lineage>
</organism>
<evidence type="ECO:0000256" key="14">
    <source>
        <dbReference type="ARBA" id="ARBA00023316"/>
    </source>
</evidence>
<dbReference type="AlphaFoldDB" id="A0A1G2PQA7"/>
<comment type="subcellular location">
    <subcellularLocation>
        <location evidence="3 16">Cytoplasm</location>
    </subcellularLocation>
</comment>
<feature type="active site" evidence="16">
    <location>
        <position position="178"/>
    </location>
</feature>
<dbReference type="Gene3D" id="3.90.78.10">
    <property type="entry name" value="UDP-N-acetylenolpyruvoylglucosamine reductase, C-terminal domain"/>
    <property type="match status" value="1"/>
</dbReference>
<dbReference type="GO" id="GO:0009252">
    <property type="term" value="P:peptidoglycan biosynthetic process"/>
    <property type="evidence" value="ECO:0007669"/>
    <property type="project" value="UniProtKB-UniRule"/>
</dbReference>
<dbReference type="GO" id="GO:0008762">
    <property type="term" value="F:UDP-N-acetylmuramate dehydrogenase activity"/>
    <property type="evidence" value="ECO:0007669"/>
    <property type="project" value="UniProtKB-UniRule"/>
</dbReference>
<dbReference type="InterPro" id="IPR036318">
    <property type="entry name" value="FAD-bd_PCMH-like_sf"/>
</dbReference>
<feature type="active site" evidence="16">
    <location>
        <position position="317"/>
    </location>
</feature>
<evidence type="ECO:0000256" key="11">
    <source>
        <dbReference type="ARBA" id="ARBA00022984"/>
    </source>
</evidence>
<dbReference type="Proteomes" id="UP000176951">
    <property type="component" value="Unassembled WGS sequence"/>
</dbReference>
<comment type="cofactor">
    <cofactor evidence="1 16">
        <name>FAD</name>
        <dbReference type="ChEBI" id="CHEBI:57692"/>
    </cofactor>
</comment>
<dbReference type="NCBIfam" id="TIGR00179">
    <property type="entry name" value="murB"/>
    <property type="match status" value="1"/>
</dbReference>
<keyword evidence="10 16" id="KW-0133">Cell shape</keyword>
<dbReference type="InterPro" id="IPR006094">
    <property type="entry name" value="Oxid_FAD_bind_N"/>
</dbReference>
<evidence type="ECO:0000256" key="9">
    <source>
        <dbReference type="ARBA" id="ARBA00022857"/>
    </source>
</evidence>
<keyword evidence="7 16" id="KW-0285">Flavoprotein</keyword>
<comment type="similarity">
    <text evidence="16">Belongs to the MurB family.</text>
</comment>
<dbReference type="PANTHER" id="PTHR21071:SF4">
    <property type="entry name" value="UDP-N-ACETYLENOLPYRUVOYLGLUCOSAMINE REDUCTASE"/>
    <property type="match status" value="1"/>
</dbReference>
<evidence type="ECO:0000256" key="4">
    <source>
        <dbReference type="ARBA" id="ARBA00004752"/>
    </source>
</evidence>
<dbReference type="GO" id="GO:0051301">
    <property type="term" value="P:cell division"/>
    <property type="evidence" value="ECO:0007669"/>
    <property type="project" value="UniProtKB-KW"/>
</dbReference>
<dbReference type="Gene3D" id="3.30.465.10">
    <property type="match status" value="1"/>
</dbReference>
<dbReference type="GO" id="GO:0071949">
    <property type="term" value="F:FAD binding"/>
    <property type="evidence" value="ECO:0007669"/>
    <property type="project" value="InterPro"/>
</dbReference>
<comment type="catalytic activity">
    <reaction evidence="15 16">
        <text>UDP-N-acetyl-alpha-D-muramate + NADP(+) = UDP-N-acetyl-3-O-(1-carboxyvinyl)-alpha-D-glucosamine + NADPH + H(+)</text>
        <dbReference type="Rhea" id="RHEA:12248"/>
        <dbReference type="ChEBI" id="CHEBI:15378"/>
        <dbReference type="ChEBI" id="CHEBI:57783"/>
        <dbReference type="ChEBI" id="CHEBI:58349"/>
        <dbReference type="ChEBI" id="CHEBI:68483"/>
        <dbReference type="ChEBI" id="CHEBI:70757"/>
        <dbReference type="EC" id="1.3.1.98"/>
    </reaction>
</comment>
<keyword evidence="8 16" id="KW-0274">FAD</keyword>
<proteinExistence type="inferred from homology"/>
<dbReference type="Pfam" id="PF02873">
    <property type="entry name" value="MurB_C"/>
    <property type="match status" value="1"/>
</dbReference>
<keyword evidence="5 16" id="KW-0963">Cytoplasm</keyword>
<evidence type="ECO:0000256" key="6">
    <source>
        <dbReference type="ARBA" id="ARBA00022618"/>
    </source>
</evidence>
<keyword evidence="14 16" id="KW-0961">Cell wall biogenesis/degradation</keyword>
<dbReference type="PANTHER" id="PTHR21071">
    <property type="entry name" value="UDP-N-ACETYLENOLPYRUVOYLGLUCOSAMINE REDUCTASE"/>
    <property type="match status" value="1"/>
</dbReference>
<dbReference type="PROSITE" id="PS51387">
    <property type="entry name" value="FAD_PCMH"/>
    <property type="match status" value="1"/>
</dbReference>
<dbReference type="NCBIfam" id="NF010480">
    <property type="entry name" value="PRK13905.1"/>
    <property type="match status" value="1"/>
</dbReference>
<evidence type="ECO:0000256" key="3">
    <source>
        <dbReference type="ARBA" id="ARBA00004496"/>
    </source>
</evidence>
<evidence type="ECO:0000259" key="17">
    <source>
        <dbReference type="PROSITE" id="PS51387"/>
    </source>
</evidence>
<dbReference type="InterPro" id="IPR016166">
    <property type="entry name" value="FAD-bd_PCMH"/>
</dbReference>
<evidence type="ECO:0000256" key="16">
    <source>
        <dbReference type="HAMAP-Rule" id="MF_00037"/>
    </source>
</evidence>
<dbReference type="UniPathway" id="UPA00219"/>
<evidence type="ECO:0000256" key="1">
    <source>
        <dbReference type="ARBA" id="ARBA00001974"/>
    </source>
</evidence>
<dbReference type="GO" id="GO:0008360">
    <property type="term" value="P:regulation of cell shape"/>
    <property type="evidence" value="ECO:0007669"/>
    <property type="project" value="UniProtKB-KW"/>
</dbReference>
<evidence type="ECO:0000313" key="19">
    <source>
        <dbReference type="Proteomes" id="UP000176951"/>
    </source>
</evidence>
<feature type="domain" description="FAD-binding PCMH-type" evidence="17">
    <location>
        <begin position="24"/>
        <end position="200"/>
    </location>
</feature>
<comment type="pathway">
    <text evidence="4 16">Cell wall biogenesis; peptidoglycan biosynthesis.</text>
</comment>
<keyword evidence="9 16" id="KW-0521">NADP</keyword>
<evidence type="ECO:0000256" key="12">
    <source>
        <dbReference type="ARBA" id="ARBA00023002"/>
    </source>
</evidence>
<evidence type="ECO:0000256" key="7">
    <source>
        <dbReference type="ARBA" id="ARBA00022630"/>
    </source>
</evidence>
<keyword evidence="11 16" id="KW-0573">Peptidoglycan synthesis</keyword>
<reference evidence="18 19" key="1">
    <citation type="journal article" date="2016" name="Nat. Commun.">
        <title>Thousands of microbial genomes shed light on interconnected biogeochemical processes in an aquifer system.</title>
        <authorList>
            <person name="Anantharaman K."/>
            <person name="Brown C.T."/>
            <person name="Hug L.A."/>
            <person name="Sharon I."/>
            <person name="Castelle C.J."/>
            <person name="Probst A.J."/>
            <person name="Thomas B.C."/>
            <person name="Singh A."/>
            <person name="Wilkins M.J."/>
            <person name="Karaoz U."/>
            <person name="Brodie E.L."/>
            <person name="Williams K.H."/>
            <person name="Hubbard S.S."/>
            <person name="Banfield J.F."/>
        </authorList>
    </citation>
    <scope>NUCLEOTIDE SEQUENCE [LARGE SCALE GENOMIC DNA]</scope>
</reference>
<evidence type="ECO:0000256" key="15">
    <source>
        <dbReference type="ARBA" id="ARBA00048914"/>
    </source>
</evidence>
<dbReference type="InterPro" id="IPR036635">
    <property type="entry name" value="MurB_C_sf"/>
</dbReference>
<dbReference type="EMBL" id="MHSW01000035">
    <property type="protein sequence ID" value="OHA50504.1"/>
    <property type="molecule type" value="Genomic_DNA"/>
</dbReference>
<dbReference type="HAMAP" id="MF_00037">
    <property type="entry name" value="MurB"/>
    <property type="match status" value="1"/>
</dbReference>
<evidence type="ECO:0000256" key="8">
    <source>
        <dbReference type="ARBA" id="ARBA00022827"/>
    </source>
</evidence>
<feature type="active site" description="Proton donor" evidence="16">
    <location>
        <position position="228"/>
    </location>
</feature>
<sequence>MYLIVMNITDFKTDIKLAPYTSIGVGGPADYFYEAKTADELKNAVLTAKEKNIPYIIFGGGTNVLVSDDGFRGLVIVARNNNYEIHPHTKNFGVGVDGVTITAGAGIVLGVLLNNSVKAGLQGLEWSAGLPGSLGGAIYGNAGTFGKSIGQFIEEVTVLEPSGDIRKYTPEECGFGYRQSNFQNMPGTVIISAKLKLQQGNVERLKEEIKKNALWRAQNHPPYKSCGCVFRNATFTKEARLPQDENEPVAWFDKVPAGWLIDQAGLKGKKLGGFTVSDVHGNFLINDGTGTAEQLEQLISEIKKDIKDKFNLDLEEEVRRVG</sequence>
<dbReference type="InterPro" id="IPR003170">
    <property type="entry name" value="MurB"/>
</dbReference>